<protein>
    <submittedName>
        <fullName evidence="1">Uncharacterized protein</fullName>
    </submittedName>
</protein>
<sequence>MIPGDLRRAAHVVQRHRQVPQALRRLQALRQIARDLQALRIGLRGRGMIPGDLRRAAHVVERHRQVPQALRRLQALRQIATASEERVKNFKGFSRATFGSQQACARCKHTAVQIFRGVGLPLKHRIEP</sequence>
<dbReference type="Proteomes" id="UP000202922">
    <property type="component" value="Unassembled WGS sequence"/>
</dbReference>
<name>A0A238JXD1_9RHOB</name>
<accession>A0A238JXD1</accession>
<dbReference type="EMBL" id="FXYE01000001">
    <property type="protein sequence ID" value="SMX35300.1"/>
    <property type="molecule type" value="Genomic_DNA"/>
</dbReference>
<reference evidence="2" key="1">
    <citation type="submission" date="2017-05" db="EMBL/GenBank/DDBJ databases">
        <authorList>
            <person name="Rodrigo-Torres L."/>
            <person name="Arahal R. D."/>
            <person name="Lucena T."/>
        </authorList>
    </citation>
    <scope>NUCLEOTIDE SEQUENCE [LARGE SCALE GENOMIC DNA]</scope>
    <source>
        <strain evidence="2">CECT 8621</strain>
    </source>
</reference>
<organism evidence="1 2">
    <name type="scientific">Actibacterium lipolyticum</name>
    <dbReference type="NCBI Taxonomy" id="1524263"/>
    <lineage>
        <taxon>Bacteria</taxon>
        <taxon>Pseudomonadati</taxon>
        <taxon>Pseudomonadota</taxon>
        <taxon>Alphaproteobacteria</taxon>
        <taxon>Rhodobacterales</taxon>
        <taxon>Roseobacteraceae</taxon>
        <taxon>Actibacterium</taxon>
    </lineage>
</organism>
<proteinExistence type="predicted"/>
<keyword evidence="2" id="KW-1185">Reference proteome</keyword>
<gene>
    <name evidence="1" type="ORF">COL8621_01750</name>
</gene>
<evidence type="ECO:0000313" key="1">
    <source>
        <dbReference type="EMBL" id="SMX35300.1"/>
    </source>
</evidence>
<dbReference type="AlphaFoldDB" id="A0A238JXD1"/>
<evidence type="ECO:0000313" key="2">
    <source>
        <dbReference type="Proteomes" id="UP000202922"/>
    </source>
</evidence>